<dbReference type="Gene3D" id="3.40.50.1460">
    <property type="match status" value="1"/>
</dbReference>
<dbReference type="GO" id="GO:0004197">
    <property type="term" value="F:cysteine-type endopeptidase activity"/>
    <property type="evidence" value="ECO:0007669"/>
    <property type="project" value="InterPro"/>
</dbReference>
<evidence type="ECO:0000313" key="6">
    <source>
        <dbReference type="Proteomes" id="UP000007845"/>
    </source>
</evidence>
<dbReference type="STRING" id="641491.DND132_2913"/>
<dbReference type="EMBL" id="CP003220">
    <property type="protein sequence ID" value="EGB16116.1"/>
    <property type="molecule type" value="Genomic_DNA"/>
</dbReference>
<feature type="chain" id="PRO_5003255561" evidence="2">
    <location>
        <begin position="23"/>
        <end position="463"/>
    </location>
</feature>
<dbReference type="RefSeq" id="WP_014323540.1">
    <property type="nucleotide sequence ID" value="NC_016803.1"/>
</dbReference>
<organism evidence="5 6">
    <name type="scientific">Pseudodesulfovibrio mercurii</name>
    <dbReference type="NCBI Taxonomy" id="641491"/>
    <lineage>
        <taxon>Bacteria</taxon>
        <taxon>Pseudomonadati</taxon>
        <taxon>Thermodesulfobacteriota</taxon>
        <taxon>Desulfovibrionia</taxon>
        <taxon>Desulfovibrionales</taxon>
        <taxon>Desulfovibrionaceae</taxon>
    </lineage>
</organism>
<keyword evidence="2" id="KW-0732">Signal</keyword>
<dbReference type="eggNOG" id="COG4249">
    <property type="taxonomic scope" value="Bacteria"/>
</dbReference>
<accession>F0JJL7</accession>
<feature type="domain" description="DUF4384" evidence="4">
    <location>
        <begin position="322"/>
        <end position="400"/>
    </location>
</feature>
<reference evidence="5 6" key="1">
    <citation type="journal article" date="2011" name="J. Bacteriol.">
        <title>Genome sequence of the mercury-methylating strain Desulfovibrio desulfuricans ND132.</title>
        <authorList>
            <person name="Brown S.D."/>
            <person name="Gilmour C.C."/>
            <person name="Kucken A.M."/>
            <person name="Wall J.D."/>
            <person name="Elias D.A."/>
            <person name="Brandt C.C."/>
            <person name="Podar M."/>
            <person name="Chertkov O."/>
            <person name="Held B."/>
            <person name="Bruce D.C."/>
            <person name="Detter J.C."/>
            <person name="Tapia R."/>
            <person name="Han C.S."/>
            <person name="Goodwin L.A."/>
            <person name="Cheng J.F."/>
            <person name="Pitluck S."/>
            <person name="Woyke T."/>
            <person name="Mikhailova N."/>
            <person name="Ivanova N.N."/>
            <person name="Han J."/>
            <person name="Lucas S."/>
            <person name="Lapidus A.L."/>
            <person name="Land M.L."/>
            <person name="Hauser L.J."/>
            <person name="Palumbo A.V."/>
        </authorList>
    </citation>
    <scope>NUCLEOTIDE SEQUENCE [LARGE SCALE GENOMIC DNA]</scope>
    <source>
        <strain evidence="5 6">ND132</strain>
    </source>
</reference>
<dbReference type="InterPro" id="IPR025493">
    <property type="entry name" value="DUF4384"/>
</dbReference>
<dbReference type="Proteomes" id="UP000007845">
    <property type="component" value="Chromosome"/>
</dbReference>
<evidence type="ECO:0000256" key="2">
    <source>
        <dbReference type="SAM" id="SignalP"/>
    </source>
</evidence>
<dbReference type="SUPFAM" id="SSF52129">
    <property type="entry name" value="Caspase-like"/>
    <property type="match status" value="1"/>
</dbReference>
<dbReference type="KEGG" id="ddn:DND132_2913"/>
<evidence type="ECO:0000313" key="5">
    <source>
        <dbReference type="EMBL" id="EGB16116.1"/>
    </source>
</evidence>
<dbReference type="Pfam" id="PF00656">
    <property type="entry name" value="Peptidase_C14"/>
    <property type="match status" value="1"/>
</dbReference>
<feature type="region of interest" description="Disordered" evidence="1">
    <location>
        <begin position="433"/>
        <end position="452"/>
    </location>
</feature>
<dbReference type="GO" id="GO:0005737">
    <property type="term" value="C:cytoplasm"/>
    <property type="evidence" value="ECO:0007669"/>
    <property type="project" value="TreeGrafter"/>
</dbReference>
<name>F0JJL7_9BACT</name>
<dbReference type="InterPro" id="IPR029030">
    <property type="entry name" value="Caspase-like_dom_sf"/>
</dbReference>
<sequence length="463" mass="50472" precursor="true">MKRLLLFIVLCLLILPATPANAADKALLIGIGKYRMKGIDLPGIDKDVETMRKVALTLGYKPENIRVLTDDQATLKNIQAAVDEWLIAGVGPDERALFYFSGHGSQIYDKDKDETDNADEVLVCNDVALGVNTLKNVLVDDMFRDMLKRMRSANVFILIDACHSGTATRSLTARHAGIVPKFLEYPGMPRASRSLPLFNKSMDTAEPLNYSALSAAQDNQRAQASTKGSFFTLGIERAVEQAAKDRRLDMSKLYAETTRYIADVVPEPAMVYSPALVGDAAHNEKNLFVPKEAAPEDWITQIRKIAGHAAYDVKVGTNGTVFKVGDPLRITCTPRTDGYLNVVTIQPGDKAPTILFPNKFHPENLVKAGLTVAIPAQGDAFELAAAPPAGKALIAVFHSPFPVNFYRQGYGDGAFRTMDQASTRGFVVIDAQEKPEAETAQPAQPARPESKPYGAGIVLLKIR</sequence>
<dbReference type="AlphaFoldDB" id="F0JJL7"/>
<dbReference type="PANTHER" id="PTHR48104">
    <property type="entry name" value="METACASPASE-4"/>
    <property type="match status" value="1"/>
</dbReference>
<evidence type="ECO:0000259" key="3">
    <source>
        <dbReference type="Pfam" id="PF00656"/>
    </source>
</evidence>
<protein>
    <submittedName>
        <fullName evidence="5">Peptidase C14 caspase catalytic subunit p20</fullName>
    </submittedName>
</protein>
<evidence type="ECO:0000259" key="4">
    <source>
        <dbReference type="Pfam" id="PF14326"/>
    </source>
</evidence>
<dbReference type="SMR" id="F0JJL7"/>
<dbReference type="GO" id="GO:0006508">
    <property type="term" value="P:proteolysis"/>
    <property type="evidence" value="ECO:0007669"/>
    <property type="project" value="InterPro"/>
</dbReference>
<feature type="domain" description="Peptidase C14 caspase" evidence="3">
    <location>
        <begin position="25"/>
        <end position="261"/>
    </location>
</feature>
<gene>
    <name evidence="5" type="ORF">DND132_2913</name>
</gene>
<dbReference type="HOGENOM" id="CLU_590156_0_0_7"/>
<keyword evidence="6" id="KW-1185">Reference proteome</keyword>
<feature type="signal peptide" evidence="2">
    <location>
        <begin position="1"/>
        <end position="22"/>
    </location>
</feature>
<dbReference type="InterPro" id="IPR050452">
    <property type="entry name" value="Metacaspase"/>
</dbReference>
<dbReference type="InterPro" id="IPR011600">
    <property type="entry name" value="Pept_C14_caspase"/>
</dbReference>
<evidence type="ECO:0000256" key="1">
    <source>
        <dbReference type="SAM" id="MobiDB-lite"/>
    </source>
</evidence>
<proteinExistence type="predicted"/>
<dbReference type="Pfam" id="PF14326">
    <property type="entry name" value="DUF4384"/>
    <property type="match status" value="1"/>
</dbReference>
<feature type="compositionally biased region" description="Low complexity" evidence="1">
    <location>
        <begin position="438"/>
        <end position="447"/>
    </location>
</feature>
<dbReference type="PANTHER" id="PTHR48104:SF30">
    <property type="entry name" value="METACASPASE-1"/>
    <property type="match status" value="1"/>
</dbReference>